<evidence type="ECO:0000313" key="1">
    <source>
        <dbReference type="EMBL" id="MDH0656768.1"/>
    </source>
</evidence>
<dbReference type="Proteomes" id="UP001161099">
    <property type="component" value="Unassembled WGS sequence"/>
</dbReference>
<accession>A0AA42IFX2</accession>
<dbReference type="RefSeq" id="WP_279698720.1">
    <property type="nucleotide sequence ID" value="NZ_JAOCDR010000028.1"/>
</dbReference>
<dbReference type="PROSITE" id="PS51257">
    <property type="entry name" value="PROKAR_LIPOPROTEIN"/>
    <property type="match status" value="1"/>
</dbReference>
<proteinExistence type="predicted"/>
<dbReference type="EMBL" id="JAOCDR010000028">
    <property type="protein sequence ID" value="MDH0656768.1"/>
    <property type="molecule type" value="Genomic_DNA"/>
</dbReference>
<reference evidence="1" key="1">
    <citation type="submission" date="2022-09" db="EMBL/GenBank/DDBJ databases">
        <title>Intensive care unit water sources are persistently colonized with multi-drug resistant bacteria and are the site of extensive horizontal gene transfer of antibiotic resistance genes.</title>
        <authorList>
            <person name="Diorio-Toth L."/>
        </authorList>
    </citation>
    <scope>NUCLEOTIDE SEQUENCE</scope>
    <source>
        <strain evidence="1">GD03851</strain>
    </source>
</reference>
<name>A0AA42IFX2_ACIJO</name>
<protein>
    <recommendedName>
        <fullName evidence="3">Lipoprotein</fullName>
    </recommendedName>
</protein>
<comment type="caution">
    <text evidence="1">The sequence shown here is derived from an EMBL/GenBank/DDBJ whole genome shotgun (WGS) entry which is preliminary data.</text>
</comment>
<evidence type="ECO:0008006" key="3">
    <source>
        <dbReference type="Google" id="ProtNLM"/>
    </source>
</evidence>
<dbReference type="AlphaFoldDB" id="A0AA42IFX2"/>
<organism evidence="1 2">
    <name type="scientific">Acinetobacter johnsonii</name>
    <dbReference type="NCBI Taxonomy" id="40214"/>
    <lineage>
        <taxon>Bacteria</taxon>
        <taxon>Pseudomonadati</taxon>
        <taxon>Pseudomonadota</taxon>
        <taxon>Gammaproteobacteria</taxon>
        <taxon>Moraxellales</taxon>
        <taxon>Moraxellaceae</taxon>
        <taxon>Acinetobacter</taxon>
    </lineage>
</organism>
<gene>
    <name evidence="1" type="ORF">N5D11_11680</name>
</gene>
<evidence type="ECO:0000313" key="2">
    <source>
        <dbReference type="Proteomes" id="UP001161099"/>
    </source>
</evidence>
<sequence length="85" mass="9552">MKTSLLITSTIFSALLFSGCASKSERQFICGCQSSGMERSACKCAYKKLESKYGEDELKNNLYTLHQSEAFQYDLLQSGLQCMKE</sequence>